<evidence type="ECO:0000313" key="2">
    <source>
        <dbReference type="Proteomes" id="UP000221837"/>
    </source>
</evidence>
<dbReference type="Proteomes" id="UP000221837">
    <property type="component" value="Genome"/>
</dbReference>
<organism evidence="1 2">
    <name type="scientific">Serratia phage BF</name>
    <dbReference type="NCBI Taxonomy" id="1962671"/>
    <lineage>
        <taxon>Viruses</taxon>
        <taxon>Duplodnaviria</taxon>
        <taxon>Heunggongvirae</taxon>
        <taxon>Uroviricota</taxon>
        <taxon>Caudoviricetes</taxon>
        <taxon>Eneladusvirus</taxon>
        <taxon>Eneladusvirus BF</taxon>
    </lineage>
</organism>
<proteinExistence type="predicted"/>
<accession>A0A1S6UBG7</accession>
<protein>
    <submittedName>
        <fullName evidence="1">Uncharacterized protein</fullName>
    </submittedName>
</protein>
<sequence>MNIQELANSYTNHLKLLNDNNFHIDAEVLDNMNIVIIGDYEFHDIGFIGASTNRRNLFETVKLAIKFYEDIVSYKSPVGPFFGESGYSIIAYYRPR</sequence>
<dbReference type="EMBL" id="KY630187">
    <property type="protein sequence ID" value="AQW89037.1"/>
    <property type="molecule type" value="Genomic_DNA"/>
</dbReference>
<keyword evidence="2" id="KW-1185">Reference proteome</keyword>
<name>A0A1S6UBG7_9CAUD</name>
<gene>
    <name evidence="1" type="ORF">BF_0512</name>
</gene>
<evidence type="ECO:0000313" key="1">
    <source>
        <dbReference type="EMBL" id="AQW89037.1"/>
    </source>
</evidence>
<reference evidence="1" key="1">
    <citation type="submission" date="2017-02" db="EMBL/GenBank/DDBJ databases">
        <title>Genome sequence of Serratia marcescens phage BF.</title>
        <authorList>
            <person name="Casey E."/>
            <person name="Fitzgerald B."/>
            <person name="Mahony J."/>
            <person name="Lugli G."/>
            <person name="Ventura M."/>
            <person name="van Sinderen D."/>
        </authorList>
    </citation>
    <scope>NUCLEOTIDE SEQUENCE [LARGE SCALE GENOMIC DNA]</scope>
</reference>